<evidence type="ECO:0000313" key="1">
    <source>
        <dbReference type="EMBL" id="PNR62742.1"/>
    </source>
</evidence>
<dbReference type="EnsemblPlants" id="Pp3c1_25390V3.1">
    <property type="protein sequence ID" value="Pp3c1_25390V3.1"/>
    <property type="gene ID" value="Pp3c1_25390"/>
</dbReference>
<name>A0A2K1L9N9_PHYPA</name>
<reference evidence="1 3" key="2">
    <citation type="journal article" date="2018" name="Plant J.">
        <title>The Physcomitrella patens chromosome-scale assembly reveals moss genome structure and evolution.</title>
        <authorList>
            <person name="Lang D."/>
            <person name="Ullrich K.K."/>
            <person name="Murat F."/>
            <person name="Fuchs J."/>
            <person name="Jenkins J."/>
            <person name="Haas F.B."/>
            <person name="Piednoel M."/>
            <person name="Gundlach H."/>
            <person name="Van Bel M."/>
            <person name="Meyberg R."/>
            <person name="Vives C."/>
            <person name="Morata J."/>
            <person name="Symeonidi A."/>
            <person name="Hiss M."/>
            <person name="Muchero W."/>
            <person name="Kamisugi Y."/>
            <person name="Saleh O."/>
            <person name="Blanc G."/>
            <person name="Decker E.L."/>
            <person name="van Gessel N."/>
            <person name="Grimwood J."/>
            <person name="Hayes R.D."/>
            <person name="Graham S.W."/>
            <person name="Gunter L.E."/>
            <person name="McDaniel S.F."/>
            <person name="Hoernstein S.N.W."/>
            <person name="Larsson A."/>
            <person name="Li F.W."/>
            <person name="Perroud P.F."/>
            <person name="Phillips J."/>
            <person name="Ranjan P."/>
            <person name="Rokshar D.S."/>
            <person name="Rothfels C.J."/>
            <person name="Schneider L."/>
            <person name="Shu S."/>
            <person name="Stevenson D.W."/>
            <person name="Thummler F."/>
            <person name="Tillich M."/>
            <person name="Villarreal Aguilar J.C."/>
            <person name="Widiez T."/>
            <person name="Wong G.K."/>
            <person name="Wymore A."/>
            <person name="Zhang Y."/>
            <person name="Zimmer A.D."/>
            <person name="Quatrano R.S."/>
            <person name="Mayer K.F.X."/>
            <person name="Goodstein D."/>
            <person name="Casacuberta J.M."/>
            <person name="Vandepoele K."/>
            <person name="Reski R."/>
            <person name="Cuming A.C."/>
            <person name="Tuskan G.A."/>
            <person name="Maumus F."/>
            <person name="Salse J."/>
            <person name="Schmutz J."/>
            <person name="Rensing S.A."/>
        </authorList>
    </citation>
    <scope>NUCLEOTIDE SEQUENCE [LARGE SCALE GENOMIC DNA]</scope>
    <source>
        <strain evidence="2 3">cv. Gransden 2004</strain>
    </source>
</reference>
<reference evidence="2" key="3">
    <citation type="submission" date="2020-12" db="UniProtKB">
        <authorList>
            <consortium name="EnsemblPlants"/>
        </authorList>
    </citation>
    <scope>IDENTIFICATION</scope>
</reference>
<dbReference type="InParanoid" id="A0A2K1L9N9"/>
<evidence type="ECO:0000313" key="3">
    <source>
        <dbReference type="Proteomes" id="UP000006727"/>
    </source>
</evidence>
<gene>
    <name evidence="1" type="ORF">PHYPA_001166</name>
</gene>
<dbReference type="AlphaFoldDB" id="A0A2K1L9N9"/>
<dbReference type="EMBL" id="ABEU02000001">
    <property type="protein sequence ID" value="PNR62742.1"/>
    <property type="molecule type" value="Genomic_DNA"/>
</dbReference>
<dbReference type="Proteomes" id="UP000006727">
    <property type="component" value="Chromosome 1"/>
</dbReference>
<accession>A0A2K1L9N9</accession>
<sequence>MQKRGNVHYQKKTTQRVVFIFVHLRVLREPETWTLKRTVGTTSNVFEARSALAFVHDLVYHIQSTFSAQKEVEHKFTASHSHCVASLNLLNSVPSQVVGLCFLVGLIGRPDVEGDECCSANSSNAAQTPLTIKDLVFCEPRCTRN</sequence>
<evidence type="ECO:0000313" key="2">
    <source>
        <dbReference type="EnsemblPlants" id="Pp3c1_25390V3.1"/>
    </source>
</evidence>
<proteinExistence type="predicted"/>
<organism evidence="1">
    <name type="scientific">Physcomitrium patens</name>
    <name type="common">Spreading-leaved earth moss</name>
    <name type="synonym">Physcomitrella patens</name>
    <dbReference type="NCBI Taxonomy" id="3218"/>
    <lineage>
        <taxon>Eukaryota</taxon>
        <taxon>Viridiplantae</taxon>
        <taxon>Streptophyta</taxon>
        <taxon>Embryophyta</taxon>
        <taxon>Bryophyta</taxon>
        <taxon>Bryophytina</taxon>
        <taxon>Bryopsida</taxon>
        <taxon>Funariidae</taxon>
        <taxon>Funariales</taxon>
        <taxon>Funariaceae</taxon>
        <taxon>Physcomitrium</taxon>
    </lineage>
</organism>
<reference evidence="1 3" key="1">
    <citation type="journal article" date="2008" name="Science">
        <title>The Physcomitrella genome reveals evolutionary insights into the conquest of land by plants.</title>
        <authorList>
            <person name="Rensing S."/>
            <person name="Lang D."/>
            <person name="Zimmer A."/>
            <person name="Terry A."/>
            <person name="Salamov A."/>
            <person name="Shapiro H."/>
            <person name="Nishiyama T."/>
            <person name="Perroud P.-F."/>
            <person name="Lindquist E."/>
            <person name="Kamisugi Y."/>
            <person name="Tanahashi T."/>
            <person name="Sakakibara K."/>
            <person name="Fujita T."/>
            <person name="Oishi K."/>
            <person name="Shin-I T."/>
            <person name="Kuroki Y."/>
            <person name="Toyoda A."/>
            <person name="Suzuki Y."/>
            <person name="Hashimoto A."/>
            <person name="Yamaguchi K."/>
            <person name="Sugano A."/>
            <person name="Kohara Y."/>
            <person name="Fujiyama A."/>
            <person name="Anterola A."/>
            <person name="Aoki S."/>
            <person name="Ashton N."/>
            <person name="Barbazuk W.B."/>
            <person name="Barker E."/>
            <person name="Bennetzen J."/>
            <person name="Bezanilla M."/>
            <person name="Blankenship R."/>
            <person name="Cho S.H."/>
            <person name="Dutcher S."/>
            <person name="Estelle M."/>
            <person name="Fawcett J.A."/>
            <person name="Gundlach H."/>
            <person name="Hanada K."/>
            <person name="Heyl A."/>
            <person name="Hicks K.A."/>
            <person name="Hugh J."/>
            <person name="Lohr M."/>
            <person name="Mayer K."/>
            <person name="Melkozernov A."/>
            <person name="Murata T."/>
            <person name="Nelson D."/>
            <person name="Pils B."/>
            <person name="Prigge M."/>
            <person name="Reiss B."/>
            <person name="Renner T."/>
            <person name="Rombauts S."/>
            <person name="Rushton P."/>
            <person name="Sanderfoot A."/>
            <person name="Schween G."/>
            <person name="Shiu S.-H."/>
            <person name="Stueber K."/>
            <person name="Theodoulou F.L."/>
            <person name="Tu H."/>
            <person name="Van de Peer Y."/>
            <person name="Verrier P.J."/>
            <person name="Waters E."/>
            <person name="Wood A."/>
            <person name="Yang L."/>
            <person name="Cove D."/>
            <person name="Cuming A."/>
            <person name="Hasebe M."/>
            <person name="Lucas S."/>
            <person name="Mishler D.B."/>
            <person name="Reski R."/>
            <person name="Grigoriev I."/>
            <person name="Quatrano R.S."/>
            <person name="Boore J.L."/>
        </authorList>
    </citation>
    <scope>NUCLEOTIDE SEQUENCE [LARGE SCALE GENOMIC DNA]</scope>
    <source>
        <strain evidence="2 3">cv. Gransden 2004</strain>
    </source>
</reference>
<dbReference type="Gramene" id="Pp3c1_25390V3.1">
    <property type="protein sequence ID" value="Pp3c1_25390V3.1"/>
    <property type="gene ID" value="Pp3c1_25390"/>
</dbReference>
<keyword evidence="3" id="KW-1185">Reference proteome</keyword>
<protein>
    <submittedName>
        <fullName evidence="1 2">Uncharacterized protein</fullName>
    </submittedName>
</protein>